<evidence type="ECO:0000256" key="5">
    <source>
        <dbReference type="ARBA" id="ARBA00022692"/>
    </source>
</evidence>
<dbReference type="Proteomes" id="UP001063782">
    <property type="component" value="Chromosome"/>
</dbReference>
<dbReference type="PANTHER" id="PTHR30012:SF7">
    <property type="entry name" value="PROTEIN TRANSPORT PROTEIN HOFC HOMOLOG"/>
    <property type="match status" value="1"/>
</dbReference>
<evidence type="ECO:0000256" key="4">
    <source>
        <dbReference type="ARBA" id="ARBA00022519"/>
    </source>
</evidence>
<feature type="domain" description="Type II secretion system protein GspF" evidence="9">
    <location>
        <begin position="68"/>
        <end position="190"/>
    </location>
</feature>
<dbReference type="InterPro" id="IPR042094">
    <property type="entry name" value="T2SS_GspF_sf"/>
</dbReference>
<dbReference type="PRINTS" id="PR00812">
    <property type="entry name" value="BCTERIALGSPF"/>
</dbReference>
<gene>
    <name evidence="10" type="ORF">LU297_05870</name>
</gene>
<organism evidence="10 11">
    <name type="scientific">Moraxella nasicaprae</name>
    <dbReference type="NCBI Taxonomy" id="2904122"/>
    <lineage>
        <taxon>Bacteria</taxon>
        <taxon>Pseudomonadati</taxon>
        <taxon>Pseudomonadota</taxon>
        <taxon>Gammaproteobacteria</taxon>
        <taxon>Moraxellales</taxon>
        <taxon>Moraxellaceae</taxon>
        <taxon>Moraxella</taxon>
    </lineage>
</organism>
<evidence type="ECO:0000256" key="3">
    <source>
        <dbReference type="ARBA" id="ARBA00022475"/>
    </source>
</evidence>
<name>A0ABY6F2L8_9GAMM</name>
<evidence type="ECO:0000256" key="6">
    <source>
        <dbReference type="ARBA" id="ARBA00022989"/>
    </source>
</evidence>
<dbReference type="EMBL" id="CP089977">
    <property type="protein sequence ID" value="UXZ04145.1"/>
    <property type="molecule type" value="Genomic_DNA"/>
</dbReference>
<evidence type="ECO:0000256" key="8">
    <source>
        <dbReference type="SAM" id="Phobius"/>
    </source>
</evidence>
<keyword evidence="5 8" id="KW-0812">Transmembrane</keyword>
<keyword evidence="4" id="KW-0997">Cell inner membrane</keyword>
<feature type="domain" description="Type II secretion system protein GspF" evidence="9">
    <location>
        <begin position="271"/>
        <end position="393"/>
    </location>
</feature>
<dbReference type="PANTHER" id="PTHR30012">
    <property type="entry name" value="GENERAL SECRETION PATHWAY PROTEIN"/>
    <property type="match status" value="1"/>
</dbReference>
<comment type="subcellular location">
    <subcellularLocation>
        <location evidence="1">Cell inner membrane</location>
        <topology evidence="1">Multi-pass membrane protein</topology>
    </subcellularLocation>
</comment>
<proteinExistence type="inferred from homology"/>
<dbReference type="Pfam" id="PF00482">
    <property type="entry name" value="T2SSF"/>
    <property type="match status" value="2"/>
</dbReference>
<evidence type="ECO:0000256" key="7">
    <source>
        <dbReference type="ARBA" id="ARBA00023136"/>
    </source>
</evidence>
<feature type="transmembrane region" description="Helical" evidence="8">
    <location>
        <begin position="374"/>
        <end position="399"/>
    </location>
</feature>
<evidence type="ECO:0000259" key="9">
    <source>
        <dbReference type="Pfam" id="PF00482"/>
    </source>
</evidence>
<comment type="similarity">
    <text evidence="2">Belongs to the GSP F family.</text>
</comment>
<keyword evidence="11" id="KW-1185">Reference proteome</keyword>
<keyword evidence="6 8" id="KW-1133">Transmembrane helix</keyword>
<dbReference type="RefSeq" id="WP_263075627.1">
    <property type="nucleotide sequence ID" value="NZ_CP089977.1"/>
</dbReference>
<evidence type="ECO:0000256" key="1">
    <source>
        <dbReference type="ARBA" id="ARBA00004429"/>
    </source>
</evidence>
<evidence type="ECO:0000313" key="10">
    <source>
        <dbReference type="EMBL" id="UXZ04145.1"/>
    </source>
</evidence>
<dbReference type="InterPro" id="IPR003004">
    <property type="entry name" value="GspF/PilC"/>
</dbReference>
<dbReference type="InterPro" id="IPR018076">
    <property type="entry name" value="T2SS_GspF_dom"/>
</dbReference>
<protein>
    <submittedName>
        <fullName evidence="10">Type II secretion system F family protein</fullName>
    </submittedName>
</protein>
<feature type="transmembrane region" description="Helical" evidence="8">
    <location>
        <begin position="220"/>
        <end position="239"/>
    </location>
</feature>
<feature type="transmembrane region" description="Helical" evidence="8">
    <location>
        <begin position="166"/>
        <end position="189"/>
    </location>
</feature>
<keyword evidence="3" id="KW-1003">Cell membrane</keyword>
<evidence type="ECO:0000256" key="2">
    <source>
        <dbReference type="ARBA" id="ARBA00005745"/>
    </source>
</evidence>
<keyword evidence="7 8" id="KW-0472">Membrane</keyword>
<reference evidence="10" key="1">
    <citation type="submission" date="2021-12" db="EMBL/GenBank/DDBJ databases">
        <title>taxonomy of Moraxella sp. ZY201224.</title>
        <authorList>
            <person name="Li F."/>
        </authorList>
    </citation>
    <scope>NUCLEOTIDE SEQUENCE</scope>
    <source>
        <strain evidence="10">ZY201224</strain>
    </source>
</reference>
<accession>A0ABY6F2L8</accession>
<evidence type="ECO:0000313" key="11">
    <source>
        <dbReference type="Proteomes" id="UP001063782"/>
    </source>
</evidence>
<sequence>MTKSKHFRYKAIDRRGQTVKGDIQASNPALAKVSLTKQGLSDIRLSVASKPLLPRSTKVHSKELLIVLRTLATLVQAGIMLDKALSIIAQNTHHRHLKQVITQIRQDIESGLSFAHAIKKHQYIFGRLTIALIDAGEQSGTLDMMLIQLANHHENQVKLKQNLHQALRYPVAVVAVALIVMTVLLLKVVPSFAKTFESMGSQLPLLTQLVLQLSEILRAYFWYGFIMLAAISAFIGWRYRRRQSTRLYLIKHIMRIPVIGQLLKDSANARFASALAITFGAGVALPHAIQLASHATNDELFIEQMHTLKSQVQTGSTLTSAAKQSGLFTPISIQLMMIGEESGQLTQMLDKIALYHQDAVQQTTKTLLNMLEPIIMIVLGVLVGTLVLAMYLPIFYLGIGS</sequence>
<dbReference type="Gene3D" id="1.20.81.30">
    <property type="entry name" value="Type II secretion system (T2SS), domain F"/>
    <property type="match status" value="2"/>
</dbReference>